<evidence type="ECO:0000313" key="2">
    <source>
        <dbReference type="Proteomes" id="UP000596661"/>
    </source>
</evidence>
<dbReference type="EnsemblPlants" id="evm.model.09.1269">
    <property type="protein sequence ID" value="cds.evm.model.09.1269"/>
    <property type="gene ID" value="evm.TU.09.1269"/>
</dbReference>
<organism evidence="1 2">
    <name type="scientific">Cannabis sativa</name>
    <name type="common">Hemp</name>
    <name type="synonym">Marijuana</name>
    <dbReference type="NCBI Taxonomy" id="3483"/>
    <lineage>
        <taxon>Eukaryota</taxon>
        <taxon>Viridiplantae</taxon>
        <taxon>Streptophyta</taxon>
        <taxon>Embryophyta</taxon>
        <taxon>Tracheophyta</taxon>
        <taxon>Spermatophyta</taxon>
        <taxon>Magnoliopsida</taxon>
        <taxon>eudicotyledons</taxon>
        <taxon>Gunneridae</taxon>
        <taxon>Pentapetalae</taxon>
        <taxon>rosids</taxon>
        <taxon>fabids</taxon>
        <taxon>Rosales</taxon>
        <taxon>Cannabaceae</taxon>
        <taxon>Cannabis</taxon>
    </lineage>
</organism>
<proteinExistence type="predicted"/>
<dbReference type="AlphaFoldDB" id="A0A803QDW8"/>
<accession>A0A803QDW8</accession>
<name>A0A803QDW8_CANSA</name>
<dbReference type="Proteomes" id="UP000596661">
    <property type="component" value="Chromosome 9"/>
</dbReference>
<evidence type="ECO:0000313" key="1">
    <source>
        <dbReference type="EnsemblPlants" id="cds.evm.model.09.1269"/>
    </source>
</evidence>
<dbReference type="EMBL" id="UZAU01000765">
    <property type="status" value="NOT_ANNOTATED_CDS"/>
    <property type="molecule type" value="Genomic_DNA"/>
</dbReference>
<dbReference type="Gramene" id="evm.model.09.1269">
    <property type="protein sequence ID" value="cds.evm.model.09.1269"/>
    <property type="gene ID" value="evm.TU.09.1269"/>
</dbReference>
<reference evidence="1" key="1">
    <citation type="submission" date="2018-11" db="EMBL/GenBank/DDBJ databases">
        <authorList>
            <person name="Grassa J C."/>
        </authorList>
    </citation>
    <scope>NUCLEOTIDE SEQUENCE [LARGE SCALE GENOMIC DNA]</scope>
</reference>
<keyword evidence="2" id="KW-1185">Reference proteome</keyword>
<protein>
    <submittedName>
        <fullName evidence="1">Uncharacterized protein</fullName>
    </submittedName>
</protein>
<reference evidence="1" key="2">
    <citation type="submission" date="2021-03" db="UniProtKB">
        <authorList>
            <consortium name="EnsemblPlants"/>
        </authorList>
    </citation>
    <scope>IDENTIFICATION</scope>
</reference>
<sequence length="93" mass="10325">MLNPNVSSAKSSKKGPKKLATLEEVMQGLVAYKKYSCRSNGWEADELHSTLTYAHQLEKIVVVNGIKSSGSRVYHRLPKDEETLNHNYSGFGA</sequence>